<reference evidence="2" key="2">
    <citation type="submission" date="2023-06" db="EMBL/GenBank/DDBJ databases">
        <authorList>
            <person name="Ma L."/>
            <person name="Liu K.-W."/>
            <person name="Li Z."/>
            <person name="Hsiao Y.-Y."/>
            <person name="Qi Y."/>
            <person name="Fu T."/>
            <person name="Tang G."/>
            <person name="Zhang D."/>
            <person name="Sun W.-H."/>
            <person name="Liu D.-K."/>
            <person name="Li Y."/>
            <person name="Chen G.-Z."/>
            <person name="Liu X.-D."/>
            <person name="Liao X.-Y."/>
            <person name="Jiang Y.-T."/>
            <person name="Yu X."/>
            <person name="Hao Y."/>
            <person name="Huang J."/>
            <person name="Zhao X.-W."/>
            <person name="Ke S."/>
            <person name="Chen Y.-Y."/>
            <person name="Wu W.-L."/>
            <person name="Hsu J.-L."/>
            <person name="Lin Y.-F."/>
            <person name="Huang M.-D."/>
            <person name="Li C.-Y."/>
            <person name="Huang L."/>
            <person name="Wang Z.-W."/>
            <person name="Zhao X."/>
            <person name="Zhong W.-Y."/>
            <person name="Peng D.-H."/>
            <person name="Ahmad S."/>
            <person name="Lan S."/>
            <person name="Zhang J.-S."/>
            <person name="Tsai W.-C."/>
            <person name="Van De Peer Y."/>
            <person name="Liu Z.-J."/>
        </authorList>
    </citation>
    <scope>NUCLEOTIDE SEQUENCE</scope>
    <source>
        <strain evidence="2">SCP</strain>
        <tissue evidence="2">Leaves</tissue>
    </source>
</reference>
<evidence type="ECO:0000313" key="2">
    <source>
        <dbReference type="EMBL" id="KAK1280631.1"/>
    </source>
</evidence>
<dbReference type="InterPro" id="IPR036869">
    <property type="entry name" value="J_dom_sf"/>
</dbReference>
<evidence type="ECO:0000256" key="1">
    <source>
        <dbReference type="SAM" id="Coils"/>
    </source>
</evidence>
<accession>A0AAV9BVB3</accession>
<keyword evidence="1" id="KW-0175">Coiled coil</keyword>
<proteinExistence type="predicted"/>
<organism evidence="2 3">
    <name type="scientific">Acorus gramineus</name>
    <name type="common">Dwarf sweet flag</name>
    <dbReference type="NCBI Taxonomy" id="55184"/>
    <lineage>
        <taxon>Eukaryota</taxon>
        <taxon>Viridiplantae</taxon>
        <taxon>Streptophyta</taxon>
        <taxon>Embryophyta</taxon>
        <taxon>Tracheophyta</taxon>
        <taxon>Spermatophyta</taxon>
        <taxon>Magnoliopsida</taxon>
        <taxon>Liliopsida</taxon>
        <taxon>Acoraceae</taxon>
        <taxon>Acorus</taxon>
    </lineage>
</organism>
<keyword evidence="3" id="KW-1185">Reference proteome</keyword>
<dbReference type="GO" id="GO:0009535">
    <property type="term" value="C:chloroplast thylakoid membrane"/>
    <property type="evidence" value="ECO:0007669"/>
    <property type="project" value="InterPro"/>
</dbReference>
<comment type="caution">
    <text evidence="2">The sequence shown here is derived from an EMBL/GenBank/DDBJ whole genome shotgun (WGS) entry which is preliminary data.</text>
</comment>
<dbReference type="FunFam" id="1.10.287.110:FF:000080">
    <property type="entry name" value="NAD(P)H-quinone oxidoreductase subunit U chloroplastic"/>
    <property type="match status" value="1"/>
</dbReference>
<evidence type="ECO:0008006" key="4">
    <source>
        <dbReference type="Google" id="ProtNLM"/>
    </source>
</evidence>
<dbReference type="EMBL" id="JAUJYN010000001">
    <property type="protein sequence ID" value="KAK1280631.1"/>
    <property type="molecule type" value="Genomic_DNA"/>
</dbReference>
<name>A0AAV9BVB3_ACOGR</name>
<dbReference type="GO" id="GO:0010598">
    <property type="term" value="C:NAD(P)H dehydrogenase complex (plastoquinone)"/>
    <property type="evidence" value="ECO:0007669"/>
    <property type="project" value="InterPro"/>
</dbReference>
<dbReference type="AlphaFoldDB" id="A0AAV9BVB3"/>
<dbReference type="PANTHER" id="PTHR47726">
    <property type="entry name" value="NAD(P)H-QUINONE OXIDOREDUCTASE SUBUNIT U, CHLOROPLASTIC"/>
    <property type="match status" value="1"/>
</dbReference>
<dbReference type="SUPFAM" id="SSF46565">
    <property type="entry name" value="Chaperone J-domain"/>
    <property type="match status" value="1"/>
</dbReference>
<dbReference type="Gene3D" id="1.10.287.110">
    <property type="entry name" value="DnaJ domain"/>
    <property type="match status" value="1"/>
</dbReference>
<gene>
    <name evidence="2" type="ORF">QJS04_geneDACA004943</name>
</gene>
<dbReference type="PANTHER" id="PTHR47726:SF1">
    <property type="entry name" value="NAD(P)H-QUINONE OXIDOREDUCTASE SUBUNIT U, CHLOROPLASTIC"/>
    <property type="match status" value="1"/>
</dbReference>
<dbReference type="Proteomes" id="UP001179952">
    <property type="component" value="Unassembled WGS sequence"/>
</dbReference>
<reference evidence="2" key="1">
    <citation type="journal article" date="2023" name="Nat. Commun.">
        <title>Diploid and tetraploid genomes of Acorus and the evolution of monocots.</title>
        <authorList>
            <person name="Ma L."/>
            <person name="Liu K.W."/>
            <person name="Li Z."/>
            <person name="Hsiao Y.Y."/>
            <person name="Qi Y."/>
            <person name="Fu T."/>
            <person name="Tang G.D."/>
            <person name="Zhang D."/>
            <person name="Sun W.H."/>
            <person name="Liu D.K."/>
            <person name="Li Y."/>
            <person name="Chen G.Z."/>
            <person name="Liu X.D."/>
            <person name="Liao X.Y."/>
            <person name="Jiang Y.T."/>
            <person name="Yu X."/>
            <person name="Hao Y."/>
            <person name="Huang J."/>
            <person name="Zhao X.W."/>
            <person name="Ke S."/>
            <person name="Chen Y.Y."/>
            <person name="Wu W.L."/>
            <person name="Hsu J.L."/>
            <person name="Lin Y.F."/>
            <person name="Huang M.D."/>
            <person name="Li C.Y."/>
            <person name="Huang L."/>
            <person name="Wang Z.W."/>
            <person name="Zhao X."/>
            <person name="Zhong W.Y."/>
            <person name="Peng D.H."/>
            <person name="Ahmad S."/>
            <person name="Lan S."/>
            <person name="Zhang J.S."/>
            <person name="Tsai W.C."/>
            <person name="Van de Peer Y."/>
            <person name="Liu Z.J."/>
        </authorList>
    </citation>
    <scope>NUCLEOTIDE SEQUENCE</scope>
    <source>
        <strain evidence="2">SCP</strain>
    </source>
</reference>
<sequence length="204" mass="22828">MAAAGLQSPSLKLCNQRPRFSLPRRNQTVVVRCSSEETVVETAAEAETAPVGASKKSYSLISSSNVQKALRGVAITNADHYGRLGITRTAPYDEVTVAYLRKCEELSNQELEEEVLNKERQLLKESYEILSSEVERRLYDWSLARSGNPDRYVWPFEVDITQAPAQVEPPNLKGEDDGETTRLVGYFFLAWLILSSALSVTLNR</sequence>
<dbReference type="InterPro" id="IPR044199">
    <property type="entry name" value="NdhU_chloroplastic"/>
</dbReference>
<feature type="coiled-coil region" evidence="1">
    <location>
        <begin position="101"/>
        <end position="128"/>
    </location>
</feature>
<evidence type="ECO:0000313" key="3">
    <source>
        <dbReference type="Proteomes" id="UP001179952"/>
    </source>
</evidence>
<protein>
    <recommendedName>
        <fullName evidence="4">NAD(P)H-quinone oxidoreductase subunit U, chloroplastic</fullName>
    </recommendedName>
</protein>